<keyword evidence="4" id="KW-0804">Transcription</keyword>
<dbReference type="Gene3D" id="4.10.240.10">
    <property type="entry name" value="Zn(2)-C6 fungal-type DNA-binding domain"/>
    <property type="match status" value="1"/>
</dbReference>
<gene>
    <name evidence="8" type="ORF">PENSOL_c024G10833</name>
</gene>
<dbReference type="CDD" id="cd00067">
    <property type="entry name" value="GAL4"/>
    <property type="match status" value="1"/>
</dbReference>
<proteinExistence type="predicted"/>
<dbReference type="Proteomes" id="UP000191612">
    <property type="component" value="Unassembled WGS sequence"/>
</dbReference>
<evidence type="ECO:0000256" key="5">
    <source>
        <dbReference type="ARBA" id="ARBA00023242"/>
    </source>
</evidence>
<keyword evidence="5" id="KW-0539">Nucleus</keyword>
<keyword evidence="3" id="KW-0238">DNA-binding</keyword>
<sequence length="497" mass="54672">MNATISTVKRRACVACTTAKAKCTPQAINLCQRCARLGKSCTYLDLPQTKRKHRAAPSRVEVLEKKVDQLTSQLAALTRQNGRSSPGTSNPLTNSLGSSRDPELDSTNIAVLLEVAQDPSHGLDPPTSSILEGQPSIVDQGLLSEAEAERLVTTFQTDLVSMFPFVLIANGETAARLRDREPFLFLCIVAATMGSAHPLRKIVAEEIMKHVTLRVVARSERNLELLRGLLVHIAWYSYPAERYHPQLLLLIQLCVSILYDLGLHRKSSLNLDEQRALLENAIRTEIKYVEMRLEELSLRGELWITEPASAFRTTMLMGVIQRSKELIHMVRNLPVSEISQMTISTSARICAAVGYMPTAVLTLLNLITSPTDSSMEAQVQAVVDAAEYPSVVIELANALETRCEGMSAADKETDIVGSICSKMRLLARCYPYQIRAIVGSAPSQDVSQDTSIAVHTNEVAVTPQIWPDGSTYGDLGDMFPVDDIQWDSLLSDFTGFS</sequence>
<dbReference type="InterPro" id="IPR051089">
    <property type="entry name" value="prtT"/>
</dbReference>
<dbReference type="AlphaFoldDB" id="A0A1V6QZT5"/>
<keyword evidence="2" id="KW-0805">Transcription regulation</keyword>
<comment type="caution">
    <text evidence="8">The sequence shown here is derived from an EMBL/GenBank/DDBJ whole genome shotgun (WGS) entry which is preliminary data.</text>
</comment>
<feature type="domain" description="Zn(2)-C6 fungal-type" evidence="7">
    <location>
        <begin position="12"/>
        <end position="43"/>
    </location>
</feature>
<dbReference type="InterPro" id="IPR036864">
    <property type="entry name" value="Zn2-C6_fun-type_DNA-bd_sf"/>
</dbReference>
<dbReference type="GO" id="GO:0000981">
    <property type="term" value="F:DNA-binding transcription factor activity, RNA polymerase II-specific"/>
    <property type="evidence" value="ECO:0007669"/>
    <property type="project" value="InterPro"/>
</dbReference>
<accession>A0A1V6QZT5</accession>
<name>A0A1V6QZT5_9EURO</name>
<dbReference type="GO" id="GO:0008270">
    <property type="term" value="F:zinc ion binding"/>
    <property type="evidence" value="ECO:0007669"/>
    <property type="project" value="InterPro"/>
</dbReference>
<feature type="region of interest" description="Disordered" evidence="6">
    <location>
        <begin position="78"/>
        <end position="102"/>
    </location>
</feature>
<evidence type="ECO:0000256" key="2">
    <source>
        <dbReference type="ARBA" id="ARBA00023015"/>
    </source>
</evidence>
<evidence type="ECO:0000256" key="6">
    <source>
        <dbReference type="SAM" id="MobiDB-lite"/>
    </source>
</evidence>
<reference evidence="9" key="1">
    <citation type="journal article" date="2017" name="Nat. Microbiol.">
        <title>Global analysis of biosynthetic gene clusters reveals vast potential of secondary metabolite production in Penicillium species.</title>
        <authorList>
            <person name="Nielsen J.C."/>
            <person name="Grijseels S."/>
            <person name="Prigent S."/>
            <person name="Ji B."/>
            <person name="Dainat J."/>
            <person name="Nielsen K.F."/>
            <person name="Frisvad J.C."/>
            <person name="Workman M."/>
            <person name="Nielsen J."/>
        </authorList>
    </citation>
    <scope>NUCLEOTIDE SEQUENCE [LARGE SCALE GENOMIC DNA]</scope>
    <source>
        <strain evidence="9">IBT 29525</strain>
    </source>
</reference>
<dbReference type="STRING" id="60172.A0A1V6QZT5"/>
<dbReference type="SUPFAM" id="SSF57701">
    <property type="entry name" value="Zn2/Cys6 DNA-binding domain"/>
    <property type="match status" value="1"/>
</dbReference>
<dbReference type="InterPro" id="IPR001138">
    <property type="entry name" value="Zn2Cys6_DnaBD"/>
</dbReference>
<comment type="subcellular location">
    <subcellularLocation>
        <location evidence="1">Nucleus</location>
    </subcellularLocation>
</comment>
<evidence type="ECO:0000259" key="7">
    <source>
        <dbReference type="PROSITE" id="PS50048"/>
    </source>
</evidence>
<dbReference type="GO" id="GO:0005634">
    <property type="term" value="C:nucleus"/>
    <property type="evidence" value="ECO:0007669"/>
    <property type="project" value="UniProtKB-SubCell"/>
</dbReference>
<evidence type="ECO:0000313" key="8">
    <source>
        <dbReference type="EMBL" id="OQD94694.1"/>
    </source>
</evidence>
<evidence type="ECO:0000313" key="9">
    <source>
        <dbReference type="Proteomes" id="UP000191612"/>
    </source>
</evidence>
<keyword evidence="9" id="KW-1185">Reference proteome</keyword>
<dbReference type="EMBL" id="MDYO01000024">
    <property type="protein sequence ID" value="OQD94694.1"/>
    <property type="molecule type" value="Genomic_DNA"/>
</dbReference>
<protein>
    <recommendedName>
        <fullName evidence="7">Zn(2)-C6 fungal-type domain-containing protein</fullName>
    </recommendedName>
</protein>
<feature type="compositionally biased region" description="Polar residues" evidence="6">
    <location>
        <begin position="78"/>
        <end position="98"/>
    </location>
</feature>
<evidence type="ECO:0000256" key="3">
    <source>
        <dbReference type="ARBA" id="ARBA00023125"/>
    </source>
</evidence>
<evidence type="ECO:0000256" key="4">
    <source>
        <dbReference type="ARBA" id="ARBA00023163"/>
    </source>
</evidence>
<dbReference type="PROSITE" id="PS50048">
    <property type="entry name" value="ZN2_CY6_FUNGAL_2"/>
    <property type="match status" value="1"/>
</dbReference>
<dbReference type="PANTHER" id="PTHR31845:SF10">
    <property type="entry name" value="ZN(II)2CYS6 TRANSCRIPTION FACTOR (EUROFUNG)"/>
    <property type="match status" value="1"/>
</dbReference>
<organism evidence="8 9">
    <name type="scientific">Penicillium solitum</name>
    <dbReference type="NCBI Taxonomy" id="60172"/>
    <lineage>
        <taxon>Eukaryota</taxon>
        <taxon>Fungi</taxon>
        <taxon>Dikarya</taxon>
        <taxon>Ascomycota</taxon>
        <taxon>Pezizomycotina</taxon>
        <taxon>Eurotiomycetes</taxon>
        <taxon>Eurotiomycetidae</taxon>
        <taxon>Eurotiales</taxon>
        <taxon>Aspergillaceae</taxon>
        <taxon>Penicillium</taxon>
    </lineage>
</organism>
<dbReference type="GO" id="GO:0000976">
    <property type="term" value="F:transcription cis-regulatory region binding"/>
    <property type="evidence" value="ECO:0007669"/>
    <property type="project" value="TreeGrafter"/>
</dbReference>
<dbReference type="PANTHER" id="PTHR31845">
    <property type="entry name" value="FINGER DOMAIN PROTEIN, PUTATIVE-RELATED"/>
    <property type="match status" value="1"/>
</dbReference>
<dbReference type="PROSITE" id="PS00463">
    <property type="entry name" value="ZN2_CY6_FUNGAL_1"/>
    <property type="match status" value="1"/>
</dbReference>
<evidence type="ECO:0000256" key="1">
    <source>
        <dbReference type="ARBA" id="ARBA00004123"/>
    </source>
</evidence>